<dbReference type="OrthoDB" id="5835829at2759"/>
<keyword evidence="2" id="KW-1185">Reference proteome</keyword>
<dbReference type="PANTHER" id="PTHR48049">
    <property type="entry name" value="GLYCOSYLTRANSFERASE"/>
    <property type="match status" value="1"/>
</dbReference>
<protein>
    <submittedName>
        <fullName evidence="1">Uncharacterized protein</fullName>
    </submittedName>
</protein>
<evidence type="ECO:0000313" key="1">
    <source>
        <dbReference type="EMBL" id="TVT97299.1"/>
    </source>
</evidence>
<dbReference type="SUPFAM" id="SSF53756">
    <property type="entry name" value="UDP-Glycosyltransferase/glycogen phosphorylase"/>
    <property type="match status" value="1"/>
</dbReference>
<evidence type="ECO:0000313" key="2">
    <source>
        <dbReference type="Proteomes" id="UP000324897"/>
    </source>
</evidence>
<organism evidence="1 2">
    <name type="scientific">Eragrostis curvula</name>
    <name type="common">weeping love grass</name>
    <dbReference type="NCBI Taxonomy" id="38414"/>
    <lineage>
        <taxon>Eukaryota</taxon>
        <taxon>Viridiplantae</taxon>
        <taxon>Streptophyta</taxon>
        <taxon>Embryophyta</taxon>
        <taxon>Tracheophyta</taxon>
        <taxon>Spermatophyta</taxon>
        <taxon>Magnoliopsida</taxon>
        <taxon>Liliopsida</taxon>
        <taxon>Poales</taxon>
        <taxon>Poaceae</taxon>
        <taxon>PACMAD clade</taxon>
        <taxon>Chloridoideae</taxon>
        <taxon>Eragrostideae</taxon>
        <taxon>Eragrostidinae</taxon>
        <taxon>Eragrostis</taxon>
    </lineage>
</organism>
<dbReference type="Proteomes" id="UP000324897">
    <property type="component" value="Unassembled WGS sequence"/>
</dbReference>
<dbReference type="PANTHER" id="PTHR48049:SF71">
    <property type="entry name" value="OS03G0757000 PROTEIN"/>
    <property type="match status" value="1"/>
</dbReference>
<dbReference type="GO" id="GO:0035251">
    <property type="term" value="F:UDP-glucosyltransferase activity"/>
    <property type="evidence" value="ECO:0007669"/>
    <property type="project" value="InterPro"/>
</dbReference>
<gene>
    <name evidence="1" type="ORF">EJB05_57461</name>
</gene>
<dbReference type="InterPro" id="IPR050481">
    <property type="entry name" value="UDP-glycosyltransf_plant"/>
</dbReference>
<dbReference type="EMBL" id="RWGY01001038">
    <property type="protein sequence ID" value="TVT97299.1"/>
    <property type="molecule type" value="Genomic_DNA"/>
</dbReference>
<name>A0A5J9SDU4_9POAL</name>
<dbReference type="Gramene" id="TVT97299">
    <property type="protein sequence ID" value="TVT97299"/>
    <property type="gene ID" value="EJB05_57461"/>
</dbReference>
<reference evidence="1 2" key="1">
    <citation type="journal article" date="2019" name="Sci. Rep.">
        <title>A high-quality genome of Eragrostis curvula grass provides insights into Poaceae evolution and supports new strategies to enhance forage quality.</title>
        <authorList>
            <person name="Carballo J."/>
            <person name="Santos B.A.C.M."/>
            <person name="Zappacosta D."/>
            <person name="Garbus I."/>
            <person name="Selva J.P."/>
            <person name="Gallo C.A."/>
            <person name="Diaz A."/>
            <person name="Albertini E."/>
            <person name="Caccamo M."/>
            <person name="Echenique V."/>
        </authorList>
    </citation>
    <scope>NUCLEOTIDE SEQUENCE [LARGE SCALE GENOMIC DNA]</scope>
    <source>
        <strain evidence="2">cv. Victoria</strain>
        <tissue evidence="1">Leaf</tissue>
    </source>
</reference>
<proteinExistence type="predicted"/>
<dbReference type="Gene3D" id="3.40.50.2000">
    <property type="entry name" value="Glycogen Phosphorylase B"/>
    <property type="match status" value="1"/>
</dbReference>
<feature type="non-terminal residue" evidence="1">
    <location>
        <position position="1"/>
    </location>
</feature>
<dbReference type="AlphaFoldDB" id="A0A5J9SDU4"/>
<sequence>MSSRWRSGWSSPACASCGRCGSGARAELLPAGFDSRVAASGVVRAGWPPQEPVLAHAAFGAFMTHAGLSSVVEASRACCLAAVSCCYRRSGIRGQGHTARAMAARRVSLQVPHHDDDGSFAAADVAAAMGRVMMADREEGEVREVLRDGVRPERYVDELAESLRQLAGKYYGLSNFQVAFISCKILEFVSTFKKHFSLFAILIAKKNDVKQPRHDAVCLAITIKLWPHR</sequence>
<accession>A0A5J9SDU4</accession>
<comment type="caution">
    <text evidence="1">The sequence shown here is derived from an EMBL/GenBank/DDBJ whole genome shotgun (WGS) entry which is preliminary data.</text>
</comment>